<dbReference type="EMBL" id="CAJOBC010001134">
    <property type="protein sequence ID" value="CAF3658007.1"/>
    <property type="molecule type" value="Genomic_DNA"/>
</dbReference>
<comment type="caution">
    <text evidence="1">The sequence shown here is derived from an EMBL/GenBank/DDBJ whole genome shotgun (WGS) entry which is preliminary data.</text>
</comment>
<dbReference type="Proteomes" id="UP000663829">
    <property type="component" value="Unassembled WGS sequence"/>
</dbReference>
<name>A0A813XVT8_9BILA</name>
<organism evidence="1 3">
    <name type="scientific">Didymodactylos carnosus</name>
    <dbReference type="NCBI Taxonomy" id="1234261"/>
    <lineage>
        <taxon>Eukaryota</taxon>
        <taxon>Metazoa</taxon>
        <taxon>Spiralia</taxon>
        <taxon>Gnathifera</taxon>
        <taxon>Rotifera</taxon>
        <taxon>Eurotatoria</taxon>
        <taxon>Bdelloidea</taxon>
        <taxon>Philodinida</taxon>
        <taxon>Philodinidae</taxon>
        <taxon>Didymodactylos</taxon>
    </lineage>
</organism>
<dbReference type="EMBL" id="CAJNOQ010001134">
    <property type="protein sequence ID" value="CAF0870690.1"/>
    <property type="molecule type" value="Genomic_DNA"/>
</dbReference>
<keyword evidence="3" id="KW-1185">Reference proteome</keyword>
<dbReference type="Proteomes" id="UP000681722">
    <property type="component" value="Unassembled WGS sequence"/>
</dbReference>
<proteinExistence type="predicted"/>
<sequence length="37" mass="4354">KDDNPSLTYLDIDFRIGDNKRIVALRSLVHVYINFMT</sequence>
<gene>
    <name evidence="1" type="ORF">GPM918_LOCUS7082</name>
    <name evidence="2" type="ORF">SRO942_LOCUS7082</name>
</gene>
<reference evidence="1" key="1">
    <citation type="submission" date="2021-02" db="EMBL/GenBank/DDBJ databases">
        <authorList>
            <person name="Nowell W R."/>
        </authorList>
    </citation>
    <scope>NUCLEOTIDE SEQUENCE</scope>
</reference>
<feature type="non-terminal residue" evidence="1">
    <location>
        <position position="1"/>
    </location>
</feature>
<evidence type="ECO:0000313" key="1">
    <source>
        <dbReference type="EMBL" id="CAF0870690.1"/>
    </source>
</evidence>
<protein>
    <submittedName>
        <fullName evidence="1">Uncharacterized protein</fullName>
    </submittedName>
</protein>
<accession>A0A813XVT8</accession>
<evidence type="ECO:0000313" key="2">
    <source>
        <dbReference type="EMBL" id="CAF3658007.1"/>
    </source>
</evidence>
<evidence type="ECO:0000313" key="3">
    <source>
        <dbReference type="Proteomes" id="UP000663829"/>
    </source>
</evidence>
<dbReference type="AlphaFoldDB" id="A0A813XVT8"/>